<organism evidence="1 2">
    <name type="scientific">Bacillus cereus VD133</name>
    <dbReference type="NCBI Taxonomy" id="1053233"/>
    <lineage>
        <taxon>Bacteria</taxon>
        <taxon>Bacillati</taxon>
        <taxon>Bacillota</taxon>
        <taxon>Bacilli</taxon>
        <taxon>Bacillales</taxon>
        <taxon>Bacillaceae</taxon>
        <taxon>Bacillus</taxon>
        <taxon>Bacillus cereus group</taxon>
    </lineage>
</organism>
<dbReference type="EMBL" id="AHFB01000111">
    <property type="protein sequence ID" value="EOO27167.1"/>
    <property type="molecule type" value="Genomic_DNA"/>
</dbReference>
<dbReference type="RefSeq" id="WP_016111872.1">
    <property type="nucleotide sequence ID" value="NZ_KB976193.1"/>
</dbReference>
<dbReference type="AlphaFoldDB" id="A0A9W5PL69"/>
<evidence type="ECO:0000313" key="1">
    <source>
        <dbReference type="EMBL" id="EOO27167.1"/>
    </source>
</evidence>
<gene>
    <name evidence="1" type="ORF">IIU_05921</name>
</gene>
<reference evidence="1 2" key="1">
    <citation type="submission" date="2012-12" db="EMBL/GenBank/DDBJ databases">
        <title>The Genome Sequence of Bacillus cereus VD133.</title>
        <authorList>
            <consortium name="The Broad Institute Genome Sequencing Platform"/>
            <consortium name="The Broad Institute Genome Sequencing Center for Infectious Disease"/>
            <person name="Feldgarden M."/>
            <person name="Van der Auwera G.A."/>
            <person name="Mahillon J."/>
            <person name="Duprez V."/>
            <person name="Timmery S."/>
            <person name="Mattelet C."/>
            <person name="Dierick K."/>
            <person name="Sun M."/>
            <person name="Yu Z."/>
            <person name="Zhu L."/>
            <person name="Hu X."/>
            <person name="Shank E.B."/>
            <person name="Swiecicka I."/>
            <person name="Hansen B.M."/>
            <person name="Andrup L."/>
            <person name="Walker B."/>
            <person name="Young S.K."/>
            <person name="Zeng Q."/>
            <person name="Gargeya S."/>
            <person name="Fitzgerald M."/>
            <person name="Haas B."/>
            <person name="Abouelleil A."/>
            <person name="Alvarado L."/>
            <person name="Arachchi H.M."/>
            <person name="Berlin A.M."/>
            <person name="Chapman S.B."/>
            <person name="Dewar J."/>
            <person name="Goldberg J."/>
            <person name="Griggs A."/>
            <person name="Gujja S."/>
            <person name="Hansen M."/>
            <person name="Howarth C."/>
            <person name="Imamovic A."/>
            <person name="Larimer J."/>
            <person name="McCowan C."/>
            <person name="Murphy C."/>
            <person name="Neiman D."/>
            <person name="Pearson M."/>
            <person name="Priest M."/>
            <person name="Roberts A."/>
            <person name="Saif S."/>
            <person name="Shea T."/>
            <person name="Sisk P."/>
            <person name="Sykes S."/>
            <person name="Wortman J."/>
            <person name="Nusbaum C."/>
            <person name="Birren B."/>
        </authorList>
    </citation>
    <scope>NUCLEOTIDE SEQUENCE [LARGE SCALE GENOMIC DNA]</scope>
    <source>
        <strain evidence="1 2">VD133</strain>
    </source>
</reference>
<dbReference type="Proteomes" id="UP000014018">
    <property type="component" value="Unassembled WGS sequence"/>
</dbReference>
<accession>A0A9W5PL69</accession>
<evidence type="ECO:0000313" key="2">
    <source>
        <dbReference type="Proteomes" id="UP000014018"/>
    </source>
</evidence>
<protein>
    <submittedName>
        <fullName evidence="1">Uncharacterized protein</fullName>
    </submittedName>
</protein>
<proteinExistence type="predicted"/>
<sequence length="85" mass="10363">MSIPSFIDDMKQEFQTRKDKINEISEEKYTDEIDNILEELYELIGVVMIYFMEEKEIYIRQELMKLQTNIYMYIEAHTPIEKSNK</sequence>
<comment type="caution">
    <text evidence="1">The sequence shown here is derived from an EMBL/GenBank/DDBJ whole genome shotgun (WGS) entry which is preliminary data.</text>
</comment>
<name>A0A9W5PL69_BACCE</name>